<feature type="domain" description="SnoaL-like" evidence="2">
    <location>
        <begin position="16"/>
        <end position="132"/>
    </location>
</feature>
<dbReference type="AlphaFoldDB" id="A0A840G8K8"/>
<dbReference type="Gene3D" id="3.10.450.50">
    <property type="match status" value="1"/>
</dbReference>
<dbReference type="EMBL" id="JACIGE010000007">
    <property type="protein sequence ID" value="MBB4247771.1"/>
    <property type="molecule type" value="Genomic_DNA"/>
</dbReference>
<keyword evidence="3" id="KW-0413">Isomerase</keyword>
<evidence type="ECO:0000313" key="4">
    <source>
        <dbReference type="Proteomes" id="UP000587070"/>
    </source>
</evidence>
<evidence type="ECO:0000256" key="1">
    <source>
        <dbReference type="SAM" id="MobiDB-lite"/>
    </source>
</evidence>
<feature type="region of interest" description="Disordered" evidence="1">
    <location>
        <begin position="132"/>
        <end position="153"/>
    </location>
</feature>
<dbReference type="OrthoDB" id="5767026at2"/>
<name>A0A840G8K8_RHOTE</name>
<dbReference type="Pfam" id="PF13474">
    <property type="entry name" value="SnoaL_3"/>
    <property type="match status" value="1"/>
</dbReference>
<proteinExistence type="predicted"/>
<dbReference type="InterPro" id="IPR032710">
    <property type="entry name" value="NTF2-like_dom_sf"/>
</dbReference>
<keyword evidence="4" id="KW-1185">Reference proteome</keyword>
<protein>
    <submittedName>
        <fullName evidence="3">Ketosteroid isomerase-like protein</fullName>
    </submittedName>
</protein>
<dbReference type="SUPFAM" id="SSF54427">
    <property type="entry name" value="NTF2-like"/>
    <property type="match status" value="1"/>
</dbReference>
<dbReference type="InterPro" id="IPR037401">
    <property type="entry name" value="SnoaL-like"/>
</dbReference>
<evidence type="ECO:0000259" key="2">
    <source>
        <dbReference type="Pfam" id="PF13474"/>
    </source>
</evidence>
<gene>
    <name evidence="3" type="ORF">GGD90_002156</name>
</gene>
<feature type="compositionally biased region" description="Acidic residues" evidence="1">
    <location>
        <begin position="135"/>
        <end position="145"/>
    </location>
</feature>
<dbReference type="GO" id="GO:0016853">
    <property type="term" value="F:isomerase activity"/>
    <property type="evidence" value="ECO:0007669"/>
    <property type="project" value="UniProtKB-KW"/>
</dbReference>
<evidence type="ECO:0000313" key="3">
    <source>
        <dbReference type="EMBL" id="MBB4247771.1"/>
    </source>
</evidence>
<dbReference type="RefSeq" id="WP_153116735.1">
    <property type="nucleotide sequence ID" value="NZ_JACIGE010000007.1"/>
</dbReference>
<comment type="caution">
    <text evidence="3">The sequence shown here is derived from an EMBL/GenBank/DDBJ whole genome shotgun (WGS) entry which is preliminary data.</text>
</comment>
<dbReference type="Proteomes" id="UP000587070">
    <property type="component" value="Unassembled WGS sequence"/>
</dbReference>
<organism evidence="3 4">
    <name type="scientific">Rhodocyclus tenuis</name>
    <name type="common">Rhodospirillum tenue</name>
    <dbReference type="NCBI Taxonomy" id="1066"/>
    <lineage>
        <taxon>Bacteria</taxon>
        <taxon>Pseudomonadati</taxon>
        <taxon>Pseudomonadota</taxon>
        <taxon>Betaproteobacteria</taxon>
        <taxon>Rhodocyclales</taxon>
        <taxon>Rhodocyclaceae</taxon>
        <taxon>Rhodocyclus</taxon>
    </lineage>
</organism>
<reference evidence="3 4" key="1">
    <citation type="submission" date="2020-08" db="EMBL/GenBank/DDBJ databases">
        <title>Genome sequencing of Purple Non-Sulfur Bacteria from various extreme environments.</title>
        <authorList>
            <person name="Mayer M."/>
        </authorList>
    </citation>
    <scope>NUCLEOTIDE SEQUENCE [LARGE SCALE GENOMIC DNA]</scope>
    <source>
        <strain evidence="3 4">2761</strain>
    </source>
</reference>
<accession>A0A840G8K8</accession>
<sequence length="153" mass="16615">MSPLSASPALARPEDVETAFYEAIARSDLEGLMALWADDEEIVCVLPDGRRLVGASAISERWRALFAANPRISVRISQSVCWNSLLLAVHHVVETFYSGNDPSPKSRVLATNVFQRGANGWRLLAHHASAAAELPESDDGNEIDDGGVPRVLH</sequence>